<dbReference type="Proteomes" id="UP000574317">
    <property type="component" value="Unassembled WGS sequence"/>
</dbReference>
<keyword evidence="2" id="KW-1185">Reference proteome</keyword>
<evidence type="ECO:0008006" key="3">
    <source>
        <dbReference type="Google" id="ProtNLM"/>
    </source>
</evidence>
<protein>
    <recommendedName>
        <fullName evidence="3">Apple domain-containing protein</fullName>
    </recommendedName>
</protein>
<comment type="caution">
    <text evidence="1">The sequence shown here is derived from an EMBL/GenBank/DDBJ whole genome shotgun (WGS) entry which is preliminary data.</text>
</comment>
<organism evidence="1 2">
    <name type="scientific">Fusarium napiforme</name>
    <dbReference type="NCBI Taxonomy" id="42672"/>
    <lineage>
        <taxon>Eukaryota</taxon>
        <taxon>Fungi</taxon>
        <taxon>Dikarya</taxon>
        <taxon>Ascomycota</taxon>
        <taxon>Pezizomycotina</taxon>
        <taxon>Sordariomycetes</taxon>
        <taxon>Hypocreomycetidae</taxon>
        <taxon>Hypocreales</taxon>
        <taxon>Nectriaceae</taxon>
        <taxon>Fusarium</taxon>
        <taxon>Fusarium fujikuroi species complex</taxon>
    </lineage>
</organism>
<proteinExistence type="predicted"/>
<dbReference type="EMBL" id="JAAOAO010000104">
    <property type="protein sequence ID" value="KAF5562749.1"/>
    <property type="molecule type" value="Genomic_DNA"/>
</dbReference>
<accession>A0A8H5NEY7</accession>
<dbReference type="AlphaFoldDB" id="A0A8H5NEY7"/>
<evidence type="ECO:0000313" key="2">
    <source>
        <dbReference type="Proteomes" id="UP000574317"/>
    </source>
</evidence>
<name>A0A8H5NEY7_9HYPO</name>
<sequence length="658" mass="72725">MSNNAESNNVDNSLCLHSVSLDSIKPDPAKFHRHRLGQRGVIYCWTDDDKEEFQTRLMRRHPDPADSVLDPITIHKESHYQEPSYIPGEYRRVPFLQKHPAHPFAVVLQALKASTPNWRCDDVDIMVQSDLLNLIFSWMRDDDTSSLTIDASLVKNTLFLTLFEGEKPSPGNEEDEPLNTTFMPSPTSVGQHHIISYPFGGLKLLVTTPGHLIHSAHWEGEARFTRILPTKDGEPDWDQVLPLLWFSVTHTGVSGSISDGVFKEERQWHSPRLRAGKMVALKSILFLLAFGTEALGATTEVICQSQYGTKSIASNKVPKATLTVMNQITVIKKVIRKVNVVVVPRAKTTTETETEIQVTTTYADTDVETATETETGEFMEVEMSDLRGADCLDIQITNRVMLLARTSTSVTSTTTTKYTTATIAAPSGFVPIKEVQGYVARVKARGPVPRATTAYLQRIDCTKKIPSTTTKTTTTTVKGARITLKPKTVTKKTTSIFVITVTEYGPQVTETETETFTELRVNLAQRTQTQTIPETVTVESTVPADPFYAACSANNLASTANGGKRIADFSAWKEYRTISISGLKSAYSCCVECQKKQNCLMSRSSAGGATCWLYLTPSDDACSAQVNWLTYRTDSGVSVEWTYSNGPCGRAVNGRESS</sequence>
<gene>
    <name evidence="1" type="ORF">FNAPI_3068</name>
</gene>
<evidence type="ECO:0000313" key="1">
    <source>
        <dbReference type="EMBL" id="KAF5562749.1"/>
    </source>
</evidence>
<reference evidence="1 2" key="1">
    <citation type="submission" date="2020-05" db="EMBL/GenBank/DDBJ databases">
        <title>Identification and distribution of gene clusters putatively required for synthesis of sphingolipid metabolism inhibitors in phylogenetically diverse species of the filamentous fungus Fusarium.</title>
        <authorList>
            <person name="Kim H.-S."/>
            <person name="Busman M."/>
            <person name="Brown D.W."/>
            <person name="Divon H."/>
            <person name="Uhlig S."/>
            <person name="Proctor R.H."/>
        </authorList>
    </citation>
    <scope>NUCLEOTIDE SEQUENCE [LARGE SCALE GENOMIC DNA]</scope>
    <source>
        <strain evidence="1 2">NRRL 25196</strain>
    </source>
</reference>